<dbReference type="CDD" id="cd00060">
    <property type="entry name" value="FHA"/>
    <property type="match status" value="1"/>
</dbReference>
<dbReference type="Gene3D" id="2.60.200.20">
    <property type="match status" value="1"/>
</dbReference>
<keyword evidence="1" id="KW-0597">Phosphoprotein</keyword>
<feature type="compositionally biased region" description="Polar residues" evidence="2">
    <location>
        <begin position="136"/>
        <end position="152"/>
    </location>
</feature>
<dbReference type="SUPFAM" id="SSF49879">
    <property type="entry name" value="SMAD/FHA domain"/>
    <property type="match status" value="1"/>
</dbReference>
<dbReference type="Proteomes" id="UP000245166">
    <property type="component" value="Unassembled WGS sequence"/>
</dbReference>
<accession>A0A2U1ZW39</accession>
<dbReference type="Gene3D" id="3.30.2320.60">
    <property type="entry name" value="FhaA, phosphopeptide-binding domain (DUF3662)"/>
    <property type="match status" value="1"/>
</dbReference>
<dbReference type="InterPro" id="IPR000253">
    <property type="entry name" value="FHA_dom"/>
</dbReference>
<dbReference type="Pfam" id="PF12401">
    <property type="entry name" value="FhaA_N"/>
    <property type="match status" value="1"/>
</dbReference>
<evidence type="ECO:0000256" key="2">
    <source>
        <dbReference type="SAM" id="MobiDB-lite"/>
    </source>
</evidence>
<feature type="region of interest" description="Disordered" evidence="2">
    <location>
        <begin position="122"/>
        <end position="167"/>
    </location>
</feature>
<gene>
    <name evidence="4" type="ORF">C8046_11350</name>
</gene>
<proteinExistence type="predicted"/>
<evidence type="ECO:0000259" key="3">
    <source>
        <dbReference type="PROSITE" id="PS50006"/>
    </source>
</evidence>
<dbReference type="AlphaFoldDB" id="A0A2U1ZW39"/>
<dbReference type="InterPro" id="IPR022128">
    <property type="entry name" value="FhaA_N"/>
</dbReference>
<dbReference type="RefSeq" id="WP_109229534.1">
    <property type="nucleotide sequence ID" value="NZ_PYHR01000002.1"/>
</dbReference>
<feature type="domain" description="FHA" evidence="3">
    <location>
        <begin position="185"/>
        <end position="234"/>
    </location>
</feature>
<dbReference type="InterPro" id="IPR050923">
    <property type="entry name" value="Cell_Proc_Reg/RNA_Proc"/>
</dbReference>
<dbReference type="SMART" id="SM00240">
    <property type="entry name" value="FHA"/>
    <property type="match status" value="1"/>
</dbReference>
<organism evidence="4 5">
    <name type="scientific">Serinibacter arcticus</name>
    <dbReference type="NCBI Taxonomy" id="1655435"/>
    <lineage>
        <taxon>Bacteria</taxon>
        <taxon>Bacillati</taxon>
        <taxon>Actinomycetota</taxon>
        <taxon>Actinomycetes</taxon>
        <taxon>Micrococcales</taxon>
        <taxon>Beutenbergiaceae</taxon>
        <taxon>Serinibacter</taxon>
    </lineage>
</organism>
<dbReference type="Pfam" id="PF00498">
    <property type="entry name" value="FHA"/>
    <property type="match status" value="1"/>
</dbReference>
<sequence>MGVLDRFEKGVERVVSSAFAKAFRSEVKPVEIASAIRKDMDDRAASFSRGRTVVPNAFDVELGESDHERIVEWGEDALADEVIASAAEYAREQGFSLVGPLAVTFTAKPDLETGRFRVHSSTVRAAGTSDAAPGTPSASGTPGTPGAASNQPAAAHAWTGAVPEPPRHPLIDIDGKRYLLTSESTVLGRGTESDIVVDDTGVSRRHLEIRRTPRGVVVTDLGSTNGTFVEGNRITAATLVDGNTITMGRTRLLYYSGEGADA</sequence>
<dbReference type="PANTHER" id="PTHR23308">
    <property type="entry name" value="NUCLEAR INHIBITOR OF PROTEIN PHOSPHATASE-1"/>
    <property type="match status" value="1"/>
</dbReference>
<name>A0A2U1ZW39_9MICO</name>
<evidence type="ECO:0000313" key="4">
    <source>
        <dbReference type="EMBL" id="PWD51153.1"/>
    </source>
</evidence>
<dbReference type="InterPro" id="IPR042287">
    <property type="entry name" value="FhaA_N_sf"/>
</dbReference>
<keyword evidence="5" id="KW-1185">Reference proteome</keyword>
<dbReference type="EMBL" id="PYHR01000002">
    <property type="protein sequence ID" value="PWD51153.1"/>
    <property type="molecule type" value="Genomic_DNA"/>
</dbReference>
<evidence type="ECO:0000313" key="5">
    <source>
        <dbReference type="Proteomes" id="UP000245166"/>
    </source>
</evidence>
<reference evidence="4 5" key="1">
    <citation type="submission" date="2018-03" db="EMBL/GenBank/DDBJ databases">
        <title>Genome assembly of novel Miniimonas species PCH200.</title>
        <authorList>
            <person name="Thakur V."/>
            <person name="Kumar V."/>
            <person name="Singh D."/>
        </authorList>
    </citation>
    <scope>NUCLEOTIDE SEQUENCE [LARGE SCALE GENOMIC DNA]</scope>
    <source>
        <strain evidence="4 5">PCH200</strain>
    </source>
</reference>
<dbReference type="OrthoDB" id="151099at2"/>
<comment type="caution">
    <text evidence="4">The sequence shown here is derived from an EMBL/GenBank/DDBJ whole genome shotgun (WGS) entry which is preliminary data.</text>
</comment>
<dbReference type="PROSITE" id="PS50006">
    <property type="entry name" value="FHA_DOMAIN"/>
    <property type="match status" value="1"/>
</dbReference>
<protein>
    <submittedName>
        <fullName evidence="4">DUF2662 domain-containing protein</fullName>
    </submittedName>
</protein>
<dbReference type="InterPro" id="IPR008984">
    <property type="entry name" value="SMAD_FHA_dom_sf"/>
</dbReference>
<evidence type="ECO:0000256" key="1">
    <source>
        <dbReference type="ARBA" id="ARBA00022553"/>
    </source>
</evidence>